<evidence type="ECO:0000313" key="1">
    <source>
        <dbReference type="EMBL" id="PVY79072.1"/>
    </source>
</evidence>
<organism evidence="1 2">
    <name type="scientific">Tamilnaduibacter salinus</name>
    <dbReference type="NCBI Taxonomy" id="1484056"/>
    <lineage>
        <taxon>Bacteria</taxon>
        <taxon>Pseudomonadati</taxon>
        <taxon>Pseudomonadota</taxon>
        <taxon>Gammaproteobacteria</taxon>
        <taxon>Pseudomonadales</taxon>
        <taxon>Marinobacteraceae</taxon>
        <taxon>Tamilnaduibacter</taxon>
    </lineage>
</organism>
<dbReference type="EMBL" id="QEKQ01000001">
    <property type="protein sequence ID" value="PVY79072.1"/>
    <property type="molecule type" value="Genomic_DNA"/>
</dbReference>
<sequence>MDLVQPSRACIKRYLNVVQSNLMDTLSTTARNREGRPLKTFKLCFSGNNTLAILKFRNGLLVCWQLTKFNCAYPSENLRLKRCSSGVGFGFCKVLEAGINKCEQRCAHPCDDNERNECFKQSETAGGSETHVSLRGRHNGASRA</sequence>
<name>A0A2U1D111_9GAMM</name>
<dbReference type="AlphaFoldDB" id="A0A2U1D111"/>
<proteinExistence type="predicted"/>
<evidence type="ECO:0000313" key="2">
    <source>
        <dbReference type="Proteomes" id="UP000245887"/>
    </source>
</evidence>
<accession>A0A2U1D111</accession>
<comment type="caution">
    <text evidence="1">The sequence shown here is derived from an EMBL/GenBank/DDBJ whole genome shotgun (WGS) entry which is preliminary data.</text>
</comment>
<reference evidence="1 2" key="1">
    <citation type="submission" date="2018-04" db="EMBL/GenBank/DDBJ databases">
        <title>Genomic Encyclopedia of Type Strains, Phase IV (KMG-IV): sequencing the most valuable type-strain genomes for metagenomic binning, comparative biology and taxonomic classification.</title>
        <authorList>
            <person name="Goeker M."/>
        </authorList>
    </citation>
    <scope>NUCLEOTIDE SEQUENCE [LARGE SCALE GENOMIC DNA]</scope>
    <source>
        <strain evidence="1 2">DSM 28688</strain>
    </source>
</reference>
<protein>
    <submittedName>
        <fullName evidence="1">Uncharacterized protein</fullName>
    </submittedName>
</protein>
<gene>
    <name evidence="1" type="ORF">C8D92_101278</name>
</gene>
<dbReference type="Proteomes" id="UP000245887">
    <property type="component" value="Unassembled WGS sequence"/>
</dbReference>